<dbReference type="InterPro" id="IPR040423">
    <property type="entry name" value="PEA_transferase"/>
</dbReference>
<dbReference type="NCBIfam" id="NF028537">
    <property type="entry name" value="P_eth_NH2_trans"/>
    <property type="match status" value="1"/>
</dbReference>
<dbReference type="PANTHER" id="PTHR30443:SF0">
    <property type="entry name" value="PHOSPHOETHANOLAMINE TRANSFERASE EPTA"/>
    <property type="match status" value="1"/>
</dbReference>
<dbReference type="SUPFAM" id="SSF53649">
    <property type="entry name" value="Alkaline phosphatase-like"/>
    <property type="match status" value="1"/>
</dbReference>
<dbReference type="InterPro" id="IPR000917">
    <property type="entry name" value="Sulfatase_N"/>
</dbReference>
<keyword evidence="6 8" id="KW-1133">Transmembrane helix</keyword>
<dbReference type="Proteomes" id="UP001596501">
    <property type="component" value="Unassembled WGS sequence"/>
</dbReference>
<dbReference type="InterPro" id="IPR058130">
    <property type="entry name" value="PEA_transf_C"/>
</dbReference>
<dbReference type="Pfam" id="PF00884">
    <property type="entry name" value="Sulfatase"/>
    <property type="match status" value="1"/>
</dbReference>
<name>A0ABW2QEP1_9BURK</name>
<keyword evidence="4 11" id="KW-0808">Transferase</keyword>
<dbReference type="RefSeq" id="WP_382219833.1">
    <property type="nucleotide sequence ID" value="NZ_JBHTCA010000002.1"/>
</dbReference>
<feature type="transmembrane region" description="Helical" evidence="8">
    <location>
        <begin position="158"/>
        <end position="180"/>
    </location>
</feature>
<dbReference type="GO" id="GO:0016740">
    <property type="term" value="F:transferase activity"/>
    <property type="evidence" value="ECO:0007669"/>
    <property type="project" value="UniProtKB-KW"/>
</dbReference>
<dbReference type="PANTHER" id="PTHR30443">
    <property type="entry name" value="INNER MEMBRANE PROTEIN"/>
    <property type="match status" value="1"/>
</dbReference>
<dbReference type="InterPro" id="IPR017850">
    <property type="entry name" value="Alkaline_phosphatase_core_sf"/>
</dbReference>
<evidence type="ECO:0000256" key="8">
    <source>
        <dbReference type="SAM" id="Phobius"/>
    </source>
</evidence>
<sequence>MTSASPTAHPPARPARHPLWLSGALALWLATLGNLPLWRALWALPDLAGWRGGLFIAGTALFIAAALWLVLAPLSWPRLTKPLALLCLATAASSSHFMLAYGVVIDPGMMTNTLQTDLREVRDLLSPSLLWTFTWGLLLPGVWLLRQPVARLPWPRQLQHNLLALGAALLVAGGLLVLGFQDLAPLMRNHKSLRYMVNPFNAAWSTSRALAGPATLAPLQPLGTDAHPSNPRAPAPLLVLVLGETARAANFALGGYPRDTNPELSRLAQEGDLTYFSQVTSCGTSTQASVPCMFSHLGREAFVGSQDRFENLLDVLQHAGLAVLWVDNQSGCKGVCDRVPSVDTRALNLPGLCPDGACFDEVMLHGLDERIAALDPVKRARGVVVVLHQMGSHGPAYFKRTPAALKHFTPECDTNALQKCERQAVVNAYDNSIRYTDHVLAQTVTWLKQHAQPSAMVYVSDHGESLGENNLYLHGLPYAMAPETQKHVPMVTWVSPALRQTRGWVHDCLASQAKQPLSHDHLFHSLLGLADVETQVRSDARNLFAHCGAH</sequence>
<evidence type="ECO:0000259" key="9">
    <source>
        <dbReference type="Pfam" id="PF00884"/>
    </source>
</evidence>
<comment type="subcellular location">
    <subcellularLocation>
        <location evidence="1">Cell inner membrane</location>
        <topology evidence="1">Multi-pass membrane protein</topology>
    </subcellularLocation>
</comment>
<dbReference type="Pfam" id="PF08019">
    <property type="entry name" value="EptA_B_N"/>
    <property type="match status" value="1"/>
</dbReference>
<keyword evidence="7 8" id="KW-0472">Membrane</keyword>
<evidence type="ECO:0000256" key="4">
    <source>
        <dbReference type="ARBA" id="ARBA00022679"/>
    </source>
</evidence>
<evidence type="ECO:0000256" key="2">
    <source>
        <dbReference type="ARBA" id="ARBA00022475"/>
    </source>
</evidence>
<feature type="transmembrane region" description="Helical" evidence="8">
    <location>
        <begin position="19"/>
        <end position="38"/>
    </location>
</feature>
<organism evidence="11 12">
    <name type="scientific">Hydrogenophaga atypica</name>
    <dbReference type="NCBI Taxonomy" id="249409"/>
    <lineage>
        <taxon>Bacteria</taxon>
        <taxon>Pseudomonadati</taxon>
        <taxon>Pseudomonadota</taxon>
        <taxon>Betaproteobacteria</taxon>
        <taxon>Burkholderiales</taxon>
        <taxon>Comamonadaceae</taxon>
        <taxon>Hydrogenophaga</taxon>
    </lineage>
</organism>
<feature type="transmembrane region" description="Helical" evidence="8">
    <location>
        <begin position="124"/>
        <end position="146"/>
    </location>
</feature>
<evidence type="ECO:0000313" key="12">
    <source>
        <dbReference type="Proteomes" id="UP001596501"/>
    </source>
</evidence>
<dbReference type="EC" id="2.7.-.-" evidence="11"/>
<protein>
    <submittedName>
        <fullName evidence="11">Phosphoethanolamine transferase</fullName>
        <ecNumber evidence="11">2.7.-.-</ecNumber>
    </submittedName>
</protein>
<keyword evidence="2" id="KW-1003">Cell membrane</keyword>
<keyword evidence="5 8" id="KW-0812">Transmembrane</keyword>
<feature type="domain" description="Phosphoethanolamine transferase N-terminal" evidence="10">
    <location>
        <begin position="64"/>
        <end position="210"/>
    </location>
</feature>
<evidence type="ECO:0000259" key="10">
    <source>
        <dbReference type="Pfam" id="PF08019"/>
    </source>
</evidence>
<dbReference type="InterPro" id="IPR012549">
    <property type="entry name" value="EptA-like_N"/>
</dbReference>
<keyword evidence="12" id="KW-1185">Reference proteome</keyword>
<feature type="transmembrane region" description="Helical" evidence="8">
    <location>
        <begin position="83"/>
        <end position="104"/>
    </location>
</feature>
<accession>A0ABW2QEP1</accession>
<dbReference type="Gene3D" id="3.40.720.10">
    <property type="entry name" value="Alkaline Phosphatase, subunit A"/>
    <property type="match status" value="1"/>
</dbReference>
<feature type="transmembrane region" description="Helical" evidence="8">
    <location>
        <begin position="50"/>
        <end position="71"/>
    </location>
</feature>
<evidence type="ECO:0000313" key="11">
    <source>
        <dbReference type="EMBL" id="MFC7407936.1"/>
    </source>
</evidence>
<keyword evidence="3" id="KW-0997">Cell inner membrane</keyword>
<evidence type="ECO:0000256" key="7">
    <source>
        <dbReference type="ARBA" id="ARBA00023136"/>
    </source>
</evidence>
<evidence type="ECO:0000256" key="1">
    <source>
        <dbReference type="ARBA" id="ARBA00004429"/>
    </source>
</evidence>
<reference evidence="12" key="1">
    <citation type="journal article" date="2019" name="Int. J. Syst. Evol. Microbiol.">
        <title>The Global Catalogue of Microorganisms (GCM) 10K type strain sequencing project: providing services to taxonomists for standard genome sequencing and annotation.</title>
        <authorList>
            <consortium name="The Broad Institute Genomics Platform"/>
            <consortium name="The Broad Institute Genome Sequencing Center for Infectious Disease"/>
            <person name="Wu L."/>
            <person name="Ma J."/>
        </authorList>
    </citation>
    <scope>NUCLEOTIDE SEQUENCE [LARGE SCALE GENOMIC DNA]</scope>
    <source>
        <strain evidence="12">CGMCC 1.12371</strain>
    </source>
</reference>
<gene>
    <name evidence="11" type="ORF">ACFQPB_03615</name>
</gene>
<evidence type="ECO:0000256" key="5">
    <source>
        <dbReference type="ARBA" id="ARBA00022692"/>
    </source>
</evidence>
<dbReference type="EMBL" id="JBHTCA010000002">
    <property type="protein sequence ID" value="MFC7407936.1"/>
    <property type="molecule type" value="Genomic_DNA"/>
</dbReference>
<feature type="domain" description="Sulfatase N-terminal" evidence="9">
    <location>
        <begin position="236"/>
        <end position="532"/>
    </location>
</feature>
<evidence type="ECO:0000256" key="6">
    <source>
        <dbReference type="ARBA" id="ARBA00022989"/>
    </source>
</evidence>
<comment type="caution">
    <text evidence="11">The sequence shown here is derived from an EMBL/GenBank/DDBJ whole genome shotgun (WGS) entry which is preliminary data.</text>
</comment>
<dbReference type="CDD" id="cd16017">
    <property type="entry name" value="LptA"/>
    <property type="match status" value="1"/>
</dbReference>
<evidence type="ECO:0000256" key="3">
    <source>
        <dbReference type="ARBA" id="ARBA00022519"/>
    </source>
</evidence>
<proteinExistence type="predicted"/>